<name>A0A2R5GJF6_9STRA</name>
<dbReference type="AlphaFoldDB" id="A0A2R5GJF6"/>
<evidence type="ECO:0000256" key="2">
    <source>
        <dbReference type="SAM" id="MobiDB-lite"/>
    </source>
</evidence>
<dbReference type="GO" id="GO:0055037">
    <property type="term" value="C:recycling endosome"/>
    <property type="evidence" value="ECO:0007669"/>
    <property type="project" value="TreeGrafter"/>
</dbReference>
<evidence type="ECO:0000256" key="1">
    <source>
        <dbReference type="ARBA" id="ARBA00022553"/>
    </source>
</evidence>
<feature type="compositionally biased region" description="Acidic residues" evidence="2">
    <location>
        <begin position="152"/>
        <end position="165"/>
    </location>
</feature>
<reference evidence="4 5" key="1">
    <citation type="submission" date="2017-12" db="EMBL/GenBank/DDBJ databases">
        <title>Sequencing, de novo assembly and annotation of complete genome of a new Thraustochytrid species, strain FCC1311.</title>
        <authorList>
            <person name="Sedici K."/>
            <person name="Godart F."/>
            <person name="Aiese Cigliano R."/>
            <person name="Sanseverino W."/>
            <person name="Barakat M."/>
            <person name="Ortet P."/>
            <person name="Marechal E."/>
            <person name="Cagnac O."/>
            <person name="Amato A."/>
        </authorList>
    </citation>
    <scope>NUCLEOTIDE SEQUENCE [LARGE SCALE GENOMIC DNA]</scope>
</reference>
<proteinExistence type="predicted"/>
<feature type="compositionally biased region" description="Basic and acidic residues" evidence="2">
    <location>
        <begin position="166"/>
        <end position="176"/>
    </location>
</feature>
<feature type="compositionally biased region" description="Basic and acidic residues" evidence="2">
    <location>
        <begin position="184"/>
        <end position="193"/>
    </location>
</feature>
<evidence type="ECO:0000313" key="5">
    <source>
        <dbReference type="Proteomes" id="UP000241890"/>
    </source>
</evidence>
<dbReference type="CDD" id="cd00821">
    <property type="entry name" value="PH"/>
    <property type="match status" value="1"/>
</dbReference>
<dbReference type="GO" id="GO:0005829">
    <property type="term" value="C:cytosol"/>
    <property type="evidence" value="ECO:0007669"/>
    <property type="project" value="GOC"/>
</dbReference>
<dbReference type="GO" id="GO:0005769">
    <property type="term" value="C:early endosome"/>
    <property type="evidence" value="ECO:0007669"/>
    <property type="project" value="TreeGrafter"/>
</dbReference>
<feature type="region of interest" description="Disordered" evidence="2">
    <location>
        <begin position="149"/>
        <end position="195"/>
    </location>
</feature>
<evidence type="ECO:0000259" key="3">
    <source>
        <dbReference type="PROSITE" id="PS50003"/>
    </source>
</evidence>
<dbReference type="InterPro" id="IPR011993">
    <property type="entry name" value="PH-like_dom_sf"/>
</dbReference>
<feature type="region of interest" description="Disordered" evidence="2">
    <location>
        <begin position="1"/>
        <end position="21"/>
    </location>
</feature>
<organism evidence="4 5">
    <name type="scientific">Hondaea fermentalgiana</name>
    <dbReference type="NCBI Taxonomy" id="2315210"/>
    <lineage>
        <taxon>Eukaryota</taxon>
        <taxon>Sar</taxon>
        <taxon>Stramenopiles</taxon>
        <taxon>Bigyra</taxon>
        <taxon>Labyrinthulomycetes</taxon>
        <taxon>Thraustochytrida</taxon>
        <taxon>Thraustochytriidae</taxon>
        <taxon>Hondaea</taxon>
    </lineage>
</organism>
<dbReference type="PANTHER" id="PTHR22902">
    <property type="entry name" value="SESQUIPEDALIAN"/>
    <property type="match status" value="1"/>
</dbReference>
<dbReference type="SMART" id="SM00233">
    <property type="entry name" value="PH"/>
    <property type="match status" value="2"/>
</dbReference>
<dbReference type="PROSITE" id="PS50003">
    <property type="entry name" value="PH_DOMAIN"/>
    <property type="match status" value="2"/>
</dbReference>
<dbReference type="EMBL" id="BEYU01000067">
    <property type="protein sequence ID" value="GBG29868.1"/>
    <property type="molecule type" value="Genomic_DNA"/>
</dbReference>
<feature type="domain" description="PH" evidence="3">
    <location>
        <begin position="221"/>
        <end position="317"/>
    </location>
</feature>
<dbReference type="GO" id="GO:0042147">
    <property type="term" value="P:retrograde transport, endosome to Golgi"/>
    <property type="evidence" value="ECO:0007669"/>
    <property type="project" value="TreeGrafter"/>
</dbReference>
<dbReference type="InParanoid" id="A0A2R5GJF6"/>
<keyword evidence="1" id="KW-0597">Phosphoprotein</keyword>
<dbReference type="Pfam" id="PF00169">
    <property type="entry name" value="PH"/>
    <property type="match status" value="1"/>
</dbReference>
<dbReference type="PANTHER" id="PTHR22902:SF27">
    <property type="entry name" value="PLECKSTRIN HOMOLOGY DOMAIN-CONTAINING FAMILY A MEMBER 3"/>
    <property type="match status" value="1"/>
</dbReference>
<dbReference type="InterPro" id="IPR001849">
    <property type="entry name" value="PH_domain"/>
</dbReference>
<feature type="domain" description="PH" evidence="3">
    <location>
        <begin position="19"/>
        <end position="136"/>
    </location>
</feature>
<dbReference type="GO" id="GO:0001881">
    <property type="term" value="P:receptor recycling"/>
    <property type="evidence" value="ECO:0007669"/>
    <property type="project" value="TreeGrafter"/>
</dbReference>
<dbReference type="InterPro" id="IPR045188">
    <property type="entry name" value="Boi1/Boi2-like"/>
</dbReference>
<comment type="caution">
    <text evidence="4">The sequence shown here is derived from an EMBL/GenBank/DDBJ whole genome shotgun (WGS) entry which is preliminary data.</text>
</comment>
<protein>
    <recommendedName>
        <fullName evidence="3">PH domain-containing protein</fullName>
    </recommendedName>
</protein>
<dbReference type="GO" id="GO:0005802">
    <property type="term" value="C:trans-Golgi network"/>
    <property type="evidence" value="ECO:0007669"/>
    <property type="project" value="TreeGrafter"/>
</dbReference>
<dbReference type="Gene3D" id="2.30.29.30">
    <property type="entry name" value="Pleckstrin-homology domain (PH domain)/Phosphotyrosine-binding domain (PTB)"/>
    <property type="match status" value="2"/>
</dbReference>
<accession>A0A2R5GJF6</accession>
<dbReference type="Proteomes" id="UP000241890">
    <property type="component" value="Unassembled WGS sequence"/>
</dbReference>
<gene>
    <name evidence="4" type="ORF">FCC1311_060882</name>
</gene>
<dbReference type="OrthoDB" id="10261837at2759"/>
<feature type="compositionally biased region" description="Basic and acidic residues" evidence="2">
    <location>
        <begin position="7"/>
        <end position="21"/>
    </location>
</feature>
<sequence>MTQTTELARHDNATAKEKSIHREGYLVKAPMSKGRSSLRSNAGLQGVLLGGLAQHKKSHKRYFVLEGSMLTYYERQGETKAKGALQLGPNAIIETIADEQGLVIVPFPGSKKELFLTSDDTEELLAWQTSIREACTKASDSIIDEHEHDIEQKEDEDDEDDLDADNEGHDGVHIKEEGEEGDISESKRGRSASEQKTVAAWKEEWARRVTPHTRLPSVKYNIVKEGELEIKSRSTFGGWVRRYFVLTKDLFYYESIKAFEASKSACTQISLEARVCRAEEQGTREFTLYVIGATYTFRCDTDEDTLDWHVSRTEKVSTPQASSPTEDRFAKLRALRVKREQAQQGVE</sequence>
<keyword evidence="5" id="KW-1185">Reference proteome</keyword>
<dbReference type="GO" id="GO:0007032">
    <property type="term" value="P:endosome organization"/>
    <property type="evidence" value="ECO:0007669"/>
    <property type="project" value="TreeGrafter"/>
</dbReference>
<evidence type="ECO:0000313" key="4">
    <source>
        <dbReference type="EMBL" id="GBG29868.1"/>
    </source>
</evidence>
<dbReference type="SUPFAM" id="SSF50729">
    <property type="entry name" value="PH domain-like"/>
    <property type="match status" value="2"/>
</dbReference>